<evidence type="ECO:0000313" key="1">
    <source>
        <dbReference type="EMBL" id="KUJ73281.1"/>
    </source>
</evidence>
<dbReference type="Gene3D" id="1.20.120.160">
    <property type="entry name" value="HPT domain"/>
    <property type="match status" value="1"/>
</dbReference>
<dbReference type="Proteomes" id="UP000053791">
    <property type="component" value="Unassembled WGS sequence"/>
</dbReference>
<gene>
    <name evidence="1" type="ORF">AVO45_16170</name>
</gene>
<keyword evidence="2" id="KW-1185">Reference proteome</keyword>
<proteinExistence type="predicted"/>
<dbReference type="SUPFAM" id="SSF47226">
    <property type="entry name" value="Histidine-containing phosphotransfer domain, HPT domain"/>
    <property type="match status" value="1"/>
</dbReference>
<reference evidence="1 2" key="1">
    <citation type="submission" date="2015-12" db="EMBL/GenBank/DDBJ databases">
        <authorList>
            <person name="Shamseldin A."/>
            <person name="Moawad H."/>
            <person name="Abd El-Rahim W.M."/>
            <person name="Sadowsky M.J."/>
        </authorList>
    </citation>
    <scope>NUCLEOTIDE SEQUENCE [LARGE SCALE GENOMIC DNA]</scope>
    <source>
        <strain evidence="1 2">ZGT118</strain>
    </source>
</reference>
<sequence>MDADRLGALVGQLGDRNAEEVVCRAIEELAVRLSNCDRMWRRQDWVGLRKSARSLVAIAEQIGMSALARVANDVTGAVDSGDHVAASATLFRLIRVGERSLAAVWDQQDLSI</sequence>
<dbReference type="InterPro" id="IPR036641">
    <property type="entry name" value="HPT_dom_sf"/>
</dbReference>
<evidence type="ECO:0000313" key="2">
    <source>
        <dbReference type="Proteomes" id="UP000053791"/>
    </source>
</evidence>
<dbReference type="EMBL" id="LQBQ01000039">
    <property type="protein sequence ID" value="KUJ73281.1"/>
    <property type="molecule type" value="Genomic_DNA"/>
</dbReference>
<protein>
    <recommendedName>
        <fullName evidence="3">HPt domain-containing protein</fullName>
    </recommendedName>
</protein>
<name>A0A0X3TDU1_9RHOB</name>
<dbReference type="STRING" id="1685379.AVO45_16170"/>
<dbReference type="AlphaFoldDB" id="A0A0X3TDU1"/>
<accession>A0A0X3TDU1</accession>
<organism evidence="1 2">
    <name type="scientific">Ruegeria marisrubri</name>
    <dbReference type="NCBI Taxonomy" id="1685379"/>
    <lineage>
        <taxon>Bacteria</taxon>
        <taxon>Pseudomonadati</taxon>
        <taxon>Pseudomonadota</taxon>
        <taxon>Alphaproteobacteria</taxon>
        <taxon>Rhodobacterales</taxon>
        <taxon>Roseobacteraceae</taxon>
        <taxon>Ruegeria</taxon>
    </lineage>
</organism>
<evidence type="ECO:0008006" key="3">
    <source>
        <dbReference type="Google" id="ProtNLM"/>
    </source>
</evidence>
<dbReference type="GO" id="GO:0000160">
    <property type="term" value="P:phosphorelay signal transduction system"/>
    <property type="evidence" value="ECO:0007669"/>
    <property type="project" value="InterPro"/>
</dbReference>
<comment type="caution">
    <text evidence="1">The sequence shown here is derived from an EMBL/GenBank/DDBJ whole genome shotgun (WGS) entry which is preliminary data.</text>
</comment>